<keyword evidence="3" id="KW-1185">Reference proteome</keyword>
<proteinExistence type="predicted"/>
<feature type="signal peptide" evidence="1">
    <location>
        <begin position="1"/>
        <end position="26"/>
    </location>
</feature>
<comment type="caution">
    <text evidence="2">The sequence shown here is derived from an EMBL/GenBank/DDBJ whole genome shotgun (WGS) entry which is preliminary data.</text>
</comment>
<evidence type="ECO:0000313" key="2">
    <source>
        <dbReference type="EMBL" id="KAK9929220.1"/>
    </source>
</evidence>
<feature type="chain" id="PRO_5043878542" description="Secreted protein" evidence="1">
    <location>
        <begin position="27"/>
        <end position="66"/>
    </location>
</feature>
<evidence type="ECO:0008006" key="4">
    <source>
        <dbReference type="Google" id="ProtNLM"/>
    </source>
</evidence>
<evidence type="ECO:0000256" key="1">
    <source>
        <dbReference type="SAM" id="SignalP"/>
    </source>
</evidence>
<dbReference type="EMBL" id="JBEDUW010000005">
    <property type="protein sequence ID" value="KAK9929220.1"/>
    <property type="molecule type" value="Genomic_DNA"/>
</dbReference>
<dbReference type="Proteomes" id="UP001457282">
    <property type="component" value="Unassembled WGS sequence"/>
</dbReference>
<organism evidence="2 3">
    <name type="scientific">Rubus argutus</name>
    <name type="common">Southern blackberry</name>
    <dbReference type="NCBI Taxonomy" id="59490"/>
    <lineage>
        <taxon>Eukaryota</taxon>
        <taxon>Viridiplantae</taxon>
        <taxon>Streptophyta</taxon>
        <taxon>Embryophyta</taxon>
        <taxon>Tracheophyta</taxon>
        <taxon>Spermatophyta</taxon>
        <taxon>Magnoliopsida</taxon>
        <taxon>eudicotyledons</taxon>
        <taxon>Gunneridae</taxon>
        <taxon>Pentapetalae</taxon>
        <taxon>rosids</taxon>
        <taxon>fabids</taxon>
        <taxon>Rosales</taxon>
        <taxon>Rosaceae</taxon>
        <taxon>Rosoideae</taxon>
        <taxon>Rosoideae incertae sedis</taxon>
        <taxon>Rubus</taxon>
    </lineage>
</organism>
<gene>
    <name evidence="2" type="ORF">M0R45_026326</name>
</gene>
<reference evidence="2 3" key="1">
    <citation type="journal article" date="2023" name="G3 (Bethesda)">
        <title>A chromosome-length genome assembly and annotation of blackberry (Rubus argutus, cv. 'Hillquist').</title>
        <authorList>
            <person name="Bruna T."/>
            <person name="Aryal R."/>
            <person name="Dudchenko O."/>
            <person name="Sargent D.J."/>
            <person name="Mead D."/>
            <person name="Buti M."/>
            <person name="Cavallini A."/>
            <person name="Hytonen T."/>
            <person name="Andres J."/>
            <person name="Pham M."/>
            <person name="Weisz D."/>
            <person name="Mascagni F."/>
            <person name="Usai G."/>
            <person name="Natali L."/>
            <person name="Bassil N."/>
            <person name="Fernandez G.E."/>
            <person name="Lomsadze A."/>
            <person name="Armour M."/>
            <person name="Olukolu B."/>
            <person name="Poorten T."/>
            <person name="Britton C."/>
            <person name="Davik J."/>
            <person name="Ashrafi H."/>
            <person name="Aiden E.L."/>
            <person name="Borodovsky M."/>
            <person name="Worthington M."/>
        </authorList>
    </citation>
    <scope>NUCLEOTIDE SEQUENCE [LARGE SCALE GENOMIC DNA]</scope>
    <source>
        <strain evidence="2">PI 553951</strain>
    </source>
</reference>
<protein>
    <recommendedName>
        <fullName evidence="4">Secreted protein</fullName>
    </recommendedName>
</protein>
<name>A0AAW1X0T6_RUBAR</name>
<sequence>MGTRVGLMRPWLLVKVIVWILVWVDGEGEAEVRWPDLVLNGGGRGKGTTSMDEWVRAGLLRLQVWL</sequence>
<accession>A0AAW1X0T6</accession>
<dbReference type="AlphaFoldDB" id="A0AAW1X0T6"/>
<keyword evidence="1" id="KW-0732">Signal</keyword>
<evidence type="ECO:0000313" key="3">
    <source>
        <dbReference type="Proteomes" id="UP001457282"/>
    </source>
</evidence>